<dbReference type="NCBIfam" id="TIGR01536">
    <property type="entry name" value="asn_synth_AEB"/>
    <property type="match status" value="1"/>
</dbReference>
<dbReference type="InterPro" id="IPR006426">
    <property type="entry name" value="Asn_synth_AEB"/>
</dbReference>
<gene>
    <name evidence="11" type="primary">asnB</name>
    <name evidence="11" type="ORF">ESB00_11780</name>
</gene>
<evidence type="ECO:0000256" key="3">
    <source>
        <dbReference type="ARBA" id="ARBA00012737"/>
    </source>
</evidence>
<evidence type="ECO:0000259" key="10">
    <source>
        <dbReference type="PROSITE" id="PS51278"/>
    </source>
</evidence>
<evidence type="ECO:0000256" key="9">
    <source>
        <dbReference type="PIRSR" id="PIRSR001589-2"/>
    </source>
</evidence>
<evidence type="ECO:0000313" key="11">
    <source>
        <dbReference type="EMBL" id="RXK56511.1"/>
    </source>
</evidence>
<keyword evidence="11" id="KW-0436">Ligase</keyword>
<evidence type="ECO:0000256" key="8">
    <source>
        <dbReference type="PIRSR" id="PIRSR001589-1"/>
    </source>
</evidence>
<evidence type="ECO:0000256" key="2">
    <source>
        <dbReference type="ARBA" id="ARBA00005752"/>
    </source>
</evidence>
<dbReference type="EMBL" id="SDHX01000001">
    <property type="protein sequence ID" value="RXK56511.1"/>
    <property type="molecule type" value="Genomic_DNA"/>
</dbReference>
<evidence type="ECO:0000256" key="4">
    <source>
        <dbReference type="ARBA" id="ARBA00022741"/>
    </source>
</evidence>
<keyword evidence="8" id="KW-0061">Asparagine biosynthesis</keyword>
<keyword evidence="4 9" id="KW-0547">Nucleotide-binding</keyword>
<dbReference type="InterPro" id="IPR017932">
    <property type="entry name" value="GATase_2_dom"/>
</dbReference>
<sequence>MCGIAGLFSPKLSPAEREAAVGRMVQRSAHRGPDDRGLFSGGDVTLGMCRLAIFDPANGHQPMTTPDGRVTLVFNGAIYNHRELRAELEAAGWTFRTHCDTEVLLAAYAHHGAACLPRLRGMFAFAAWDARERTLFVARDPLGIKPLYYARLPGGGLAFASELSALLASGQVPREIDPASAGEYLAWFGVPAPRTIYRGTANLPPGHALTLDASGNVRTQAWWHLPAPVQPGRAARNYHDFVHGLRHQLEDTIRAHRVADVPVGAFLSGGLDSTAVVGLMTRLGGPKLKTFSLVFGEAGYSEQAAARASAQAFGTEHTEDLLTGARVAADLPHLLASFDQPTGDGINTYYASRLAKAGGVTVALSGLGGDELFGGYPSFRDLPRLNALLPWWRRLPGGVRRTILAQLQARPSARARKLADFLAHARDLHELASLQRRVLPETQRLALLAPDARVQAGRLGPNHPMLDDYAFELSGADPFQIISGWELRTYMADTLLRDSDVFSMAHSLELRVPFVDRVLLEWLWPQATWFKYDPRRLKRALADATSDLVPAAVRNRPKQGFTLPFARWMLAELRPFLEETFSPASLARCPWLDAGAVATLWRDYTTKNDPRAWSRVWTVAMLVAFANRKPE</sequence>
<dbReference type="SUPFAM" id="SSF52402">
    <property type="entry name" value="Adenine nucleotide alpha hydrolases-like"/>
    <property type="match status" value="1"/>
</dbReference>
<dbReference type="GO" id="GO:0004066">
    <property type="term" value="F:asparagine synthase (glutamine-hydrolyzing) activity"/>
    <property type="evidence" value="ECO:0007669"/>
    <property type="project" value="UniProtKB-EC"/>
</dbReference>
<comment type="pathway">
    <text evidence="1">Amino-acid biosynthesis; L-asparagine biosynthesis; L-asparagine from L-aspartate (L-Gln route): step 1/1.</text>
</comment>
<dbReference type="PANTHER" id="PTHR43284:SF1">
    <property type="entry name" value="ASPARAGINE SYNTHETASE"/>
    <property type="match status" value="1"/>
</dbReference>
<keyword evidence="6 8" id="KW-0315">Glutamine amidotransferase</keyword>
<dbReference type="Gene3D" id="3.40.50.620">
    <property type="entry name" value="HUPs"/>
    <property type="match status" value="2"/>
</dbReference>
<dbReference type="AlphaFoldDB" id="A0A4Q1CC38"/>
<accession>A0A4Q1CC38</accession>
<dbReference type="CDD" id="cd01991">
    <property type="entry name" value="Asn_synthase_B_C"/>
    <property type="match status" value="1"/>
</dbReference>
<dbReference type="RefSeq" id="WP_129047879.1">
    <property type="nucleotide sequence ID" value="NZ_SDHX01000001.1"/>
</dbReference>
<protein>
    <recommendedName>
        <fullName evidence="3">asparagine synthase (glutamine-hydrolyzing)</fullName>
        <ecNumber evidence="3">6.3.5.4</ecNumber>
    </recommendedName>
</protein>
<evidence type="ECO:0000313" key="12">
    <source>
        <dbReference type="Proteomes" id="UP000290218"/>
    </source>
</evidence>
<dbReference type="Pfam" id="PF00733">
    <property type="entry name" value="Asn_synthase"/>
    <property type="match status" value="1"/>
</dbReference>
<evidence type="ECO:0000256" key="6">
    <source>
        <dbReference type="ARBA" id="ARBA00022962"/>
    </source>
</evidence>
<proteinExistence type="inferred from homology"/>
<dbReference type="CDD" id="cd00712">
    <property type="entry name" value="AsnB"/>
    <property type="match status" value="1"/>
</dbReference>
<comment type="similarity">
    <text evidence="2">Belongs to the asparagine synthetase family.</text>
</comment>
<comment type="caution">
    <text evidence="11">The sequence shown here is derived from an EMBL/GenBank/DDBJ whole genome shotgun (WGS) entry which is preliminary data.</text>
</comment>
<feature type="active site" description="For GATase activity" evidence="8">
    <location>
        <position position="2"/>
    </location>
</feature>
<dbReference type="Gene3D" id="3.60.20.10">
    <property type="entry name" value="Glutamine Phosphoribosylpyrophosphate, subunit 1, domain 1"/>
    <property type="match status" value="1"/>
</dbReference>
<dbReference type="PROSITE" id="PS51278">
    <property type="entry name" value="GATASE_TYPE_2"/>
    <property type="match status" value="1"/>
</dbReference>
<dbReference type="InterPro" id="IPR051786">
    <property type="entry name" value="ASN_synthetase/amidase"/>
</dbReference>
<keyword evidence="12" id="KW-1185">Reference proteome</keyword>
<dbReference type="GO" id="GO:0005829">
    <property type="term" value="C:cytosol"/>
    <property type="evidence" value="ECO:0007669"/>
    <property type="project" value="TreeGrafter"/>
</dbReference>
<dbReference type="OrthoDB" id="9763290at2"/>
<dbReference type="Pfam" id="PF13537">
    <property type="entry name" value="GATase_7"/>
    <property type="match status" value="1"/>
</dbReference>
<dbReference type="PIRSF" id="PIRSF001589">
    <property type="entry name" value="Asn_synthetase_glu-h"/>
    <property type="match status" value="1"/>
</dbReference>
<comment type="catalytic activity">
    <reaction evidence="7">
        <text>L-aspartate + L-glutamine + ATP + H2O = L-asparagine + L-glutamate + AMP + diphosphate + H(+)</text>
        <dbReference type="Rhea" id="RHEA:12228"/>
        <dbReference type="ChEBI" id="CHEBI:15377"/>
        <dbReference type="ChEBI" id="CHEBI:15378"/>
        <dbReference type="ChEBI" id="CHEBI:29985"/>
        <dbReference type="ChEBI" id="CHEBI:29991"/>
        <dbReference type="ChEBI" id="CHEBI:30616"/>
        <dbReference type="ChEBI" id="CHEBI:33019"/>
        <dbReference type="ChEBI" id="CHEBI:58048"/>
        <dbReference type="ChEBI" id="CHEBI:58359"/>
        <dbReference type="ChEBI" id="CHEBI:456215"/>
        <dbReference type="EC" id="6.3.5.4"/>
    </reaction>
</comment>
<dbReference type="InterPro" id="IPR001962">
    <property type="entry name" value="Asn_synthase"/>
</dbReference>
<evidence type="ECO:0000256" key="1">
    <source>
        <dbReference type="ARBA" id="ARBA00005187"/>
    </source>
</evidence>
<feature type="domain" description="Glutamine amidotransferase type-2" evidence="10">
    <location>
        <begin position="2"/>
        <end position="214"/>
    </location>
</feature>
<keyword evidence="8" id="KW-0028">Amino-acid biosynthesis</keyword>
<dbReference type="EC" id="6.3.5.4" evidence="3"/>
<reference evidence="11 12" key="1">
    <citation type="submission" date="2019-01" db="EMBL/GenBank/DDBJ databases">
        <title>Lacunisphaera sp. strain TWA-58.</title>
        <authorList>
            <person name="Chen W.-M."/>
        </authorList>
    </citation>
    <scope>NUCLEOTIDE SEQUENCE [LARGE SCALE GENOMIC DNA]</scope>
    <source>
        <strain evidence="11 12">TWA-58</strain>
    </source>
</reference>
<dbReference type="InterPro" id="IPR033738">
    <property type="entry name" value="AsnB_N"/>
</dbReference>
<organism evidence="11 12">
    <name type="scientific">Oleiharenicola lentus</name>
    <dbReference type="NCBI Taxonomy" id="2508720"/>
    <lineage>
        <taxon>Bacteria</taxon>
        <taxon>Pseudomonadati</taxon>
        <taxon>Verrucomicrobiota</taxon>
        <taxon>Opitutia</taxon>
        <taxon>Opitutales</taxon>
        <taxon>Opitutaceae</taxon>
        <taxon>Oleiharenicola</taxon>
    </lineage>
</organism>
<dbReference type="PANTHER" id="PTHR43284">
    <property type="entry name" value="ASPARAGINE SYNTHETASE (GLUTAMINE-HYDROLYZING)"/>
    <property type="match status" value="1"/>
</dbReference>
<feature type="binding site" evidence="9">
    <location>
        <position position="100"/>
    </location>
    <ligand>
        <name>L-glutamine</name>
        <dbReference type="ChEBI" id="CHEBI:58359"/>
    </ligand>
</feature>
<dbReference type="SUPFAM" id="SSF56235">
    <property type="entry name" value="N-terminal nucleophile aminohydrolases (Ntn hydrolases)"/>
    <property type="match status" value="1"/>
</dbReference>
<feature type="binding site" evidence="9">
    <location>
        <begin position="365"/>
        <end position="366"/>
    </location>
    <ligand>
        <name>ATP</name>
        <dbReference type="ChEBI" id="CHEBI:30616"/>
    </ligand>
</feature>
<keyword evidence="5 9" id="KW-0067">ATP-binding</keyword>
<name>A0A4Q1CC38_9BACT</name>
<dbReference type="Proteomes" id="UP000290218">
    <property type="component" value="Unassembled WGS sequence"/>
</dbReference>
<evidence type="ECO:0000256" key="5">
    <source>
        <dbReference type="ARBA" id="ARBA00022840"/>
    </source>
</evidence>
<dbReference type="InterPro" id="IPR014729">
    <property type="entry name" value="Rossmann-like_a/b/a_fold"/>
</dbReference>
<dbReference type="GO" id="GO:0005524">
    <property type="term" value="F:ATP binding"/>
    <property type="evidence" value="ECO:0007669"/>
    <property type="project" value="UniProtKB-KW"/>
</dbReference>
<dbReference type="InterPro" id="IPR029055">
    <property type="entry name" value="Ntn_hydrolases_N"/>
</dbReference>
<dbReference type="GO" id="GO:0006529">
    <property type="term" value="P:asparagine biosynthetic process"/>
    <property type="evidence" value="ECO:0007669"/>
    <property type="project" value="UniProtKB-KW"/>
</dbReference>
<evidence type="ECO:0000256" key="7">
    <source>
        <dbReference type="ARBA" id="ARBA00048741"/>
    </source>
</evidence>